<feature type="chain" id="PRO_5043643284" evidence="7">
    <location>
        <begin position="18"/>
        <end position="329"/>
    </location>
</feature>
<reference evidence="10 11" key="1">
    <citation type="submission" date="2023-03" db="EMBL/GenBank/DDBJ databases">
        <title>Genome insight into feeding habits of ladybird beetles.</title>
        <authorList>
            <person name="Li H.-S."/>
            <person name="Huang Y.-H."/>
            <person name="Pang H."/>
        </authorList>
    </citation>
    <scope>NUCLEOTIDE SEQUENCE [LARGE SCALE GENOMIC DNA]</scope>
    <source>
        <strain evidence="10">SYSU_2023b</strain>
        <tissue evidence="10">Whole body</tissue>
    </source>
</reference>
<dbReference type="EMBL" id="JARQZJ010000091">
    <property type="protein sequence ID" value="KAK9883490.1"/>
    <property type="molecule type" value="Genomic_DNA"/>
</dbReference>
<dbReference type="CDD" id="cd02248">
    <property type="entry name" value="Peptidase_C1A"/>
    <property type="match status" value="1"/>
</dbReference>
<evidence type="ECO:0000256" key="5">
    <source>
        <dbReference type="ARBA" id="ARBA00023145"/>
    </source>
</evidence>
<protein>
    <submittedName>
        <fullName evidence="10">Uncharacterized protein</fullName>
    </submittedName>
</protein>
<dbReference type="FunFam" id="3.90.70.10:FF:000006">
    <property type="entry name" value="Cathepsin S"/>
    <property type="match status" value="1"/>
</dbReference>
<comment type="caution">
    <text evidence="10">The sequence shown here is derived from an EMBL/GenBank/DDBJ whole genome shotgun (WGS) entry which is preliminary data.</text>
</comment>
<evidence type="ECO:0000256" key="2">
    <source>
        <dbReference type="ARBA" id="ARBA00022670"/>
    </source>
</evidence>
<keyword evidence="2" id="KW-0645">Protease</keyword>
<dbReference type="InterPro" id="IPR000668">
    <property type="entry name" value="Peptidase_C1A_C"/>
</dbReference>
<dbReference type="GO" id="GO:0006508">
    <property type="term" value="P:proteolysis"/>
    <property type="evidence" value="ECO:0007669"/>
    <property type="project" value="UniProtKB-KW"/>
</dbReference>
<evidence type="ECO:0000313" key="11">
    <source>
        <dbReference type="Proteomes" id="UP001431783"/>
    </source>
</evidence>
<evidence type="ECO:0000259" key="8">
    <source>
        <dbReference type="SMART" id="SM00645"/>
    </source>
</evidence>
<dbReference type="SMART" id="SM00848">
    <property type="entry name" value="Inhibitor_I29"/>
    <property type="match status" value="1"/>
</dbReference>
<dbReference type="PANTHER" id="PTHR12411">
    <property type="entry name" value="CYSTEINE PROTEASE FAMILY C1-RELATED"/>
    <property type="match status" value="1"/>
</dbReference>
<evidence type="ECO:0000256" key="4">
    <source>
        <dbReference type="ARBA" id="ARBA00022807"/>
    </source>
</evidence>
<dbReference type="InterPro" id="IPR025660">
    <property type="entry name" value="Pept_his_AS"/>
</dbReference>
<dbReference type="InterPro" id="IPR013128">
    <property type="entry name" value="Peptidase_C1A"/>
</dbReference>
<evidence type="ECO:0000256" key="6">
    <source>
        <dbReference type="ARBA" id="ARBA00023157"/>
    </source>
</evidence>
<dbReference type="AlphaFoldDB" id="A0AAW1UU43"/>
<comment type="similarity">
    <text evidence="1">Belongs to the peptidase C1 family.</text>
</comment>
<dbReference type="InterPro" id="IPR013201">
    <property type="entry name" value="Prot_inhib_I29"/>
</dbReference>
<keyword evidence="5" id="KW-0865">Zymogen</keyword>
<evidence type="ECO:0000256" key="1">
    <source>
        <dbReference type="ARBA" id="ARBA00008455"/>
    </source>
</evidence>
<evidence type="ECO:0000259" key="9">
    <source>
        <dbReference type="SMART" id="SM00848"/>
    </source>
</evidence>
<keyword evidence="3" id="KW-0378">Hydrolase</keyword>
<dbReference type="PROSITE" id="PS00139">
    <property type="entry name" value="THIOL_PROTEASE_CYS"/>
    <property type="match status" value="1"/>
</dbReference>
<dbReference type="PROSITE" id="PS00639">
    <property type="entry name" value="THIOL_PROTEASE_HIS"/>
    <property type="match status" value="1"/>
</dbReference>
<keyword evidence="6" id="KW-1015">Disulfide bond</keyword>
<dbReference type="Pfam" id="PF00112">
    <property type="entry name" value="Peptidase_C1"/>
    <property type="match status" value="1"/>
</dbReference>
<dbReference type="InterPro" id="IPR038765">
    <property type="entry name" value="Papain-like_cys_pep_sf"/>
</dbReference>
<keyword evidence="7" id="KW-0732">Signal</keyword>
<sequence>MKSLITVLLAISICVHAIEESEVLRQWNNFKEEYGKNYRSLLETEKRFSIFKNNLEIIEAHNLLFEKKLVSYSLAVNQFADWTSDEFKNYLNPEMVREKSVGNKFFNKTFGFTAPESIDWREKQVVTPVKNQGTCGSCWAFSTVASIESQLGIVKNNLVSLSEQNLVDCSKNGKNRGCDSGLITDSFDYIIENGIIKEEDYPYTGKNGKCRADEFKYVTKLSSYVNIASGDEDALTEAIATQGPVSVGIDGGTLGFEMYSHGIFSDFFCSNRYLNHAVLAIGFGTENGNDYYIIKNSWGEKWGEKGYARMARNKKNMCGIATLASFPQL</sequence>
<evidence type="ECO:0000256" key="3">
    <source>
        <dbReference type="ARBA" id="ARBA00022801"/>
    </source>
</evidence>
<dbReference type="Gene3D" id="3.90.70.10">
    <property type="entry name" value="Cysteine proteinases"/>
    <property type="match status" value="1"/>
</dbReference>
<dbReference type="Pfam" id="PF08246">
    <property type="entry name" value="Inhibitor_I29"/>
    <property type="match status" value="1"/>
</dbReference>
<feature type="signal peptide" evidence="7">
    <location>
        <begin position="1"/>
        <end position="17"/>
    </location>
</feature>
<name>A0AAW1UU43_9CUCU</name>
<gene>
    <name evidence="10" type="ORF">WA026_001663</name>
</gene>
<evidence type="ECO:0000313" key="10">
    <source>
        <dbReference type="EMBL" id="KAK9883490.1"/>
    </source>
</evidence>
<feature type="domain" description="Cathepsin propeptide inhibitor" evidence="9">
    <location>
        <begin position="27"/>
        <end position="87"/>
    </location>
</feature>
<accession>A0AAW1UU43</accession>
<dbReference type="InterPro" id="IPR000169">
    <property type="entry name" value="Pept_cys_AS"/>
</dbReference>
<dbReference type="Proteomes" id="UP001431783">
    <property type="component" value="Unassembled WGS sequence"/>
</dbReference>
<dbReference type="GO" id="GO:0008234">
    <property type="term" value="F:cysteine-type peptidase activity"/>
    <property type="evidence" value="ECO:0007669"/>
    <property type="project" value="UniProtKB-KW"/>
</dbReference>
<dbReference type="InterPro" id="IPR039417">
    <property type="entry name" value="Peptidase_C1A_papain-like"/>
</dbReference>
<keyword evidence="4" id="KW-0788">Thiol protease</keyword>
<organism evidence="10 11">
    <name type="scientific">Henosepilachna vigintioctopunctata</name>
    <dbReference type="NCBI Taxonomy" id="420089"/>
    <lineage>
        <taxon>Eukaryota</taxon>
        <taxon>Metazoa</taxon>
        <taxon>Ecdysozoa</taxon>
        <taxon>Arthropoda</taxon>
        <taxon>Hexapoda</taxon>
        <taxon>Insecta</taxon>
        <taxon>Pterygota</taxon>
        <taxon>Neoptera</taxon>
        <taxon>Endopterygota</taxon>
        <taxon>Coleoptera</taxon>
        <taxon>Polyphaga</taxon>
        <taxon>Cucujiformia</taxon>
        <taxon>Coccinelloidea</taxon>
        <taxon>Coccinellidae</taxon>
        <taxon>Epilachninae</taxon>
        <taxon>Epilachnini</taxon>
        <taxon>Henosepilachna</taxon>
    </lineage>
</organism>
<dbReference type="SMART" id="SM00645">
    <property type="entry name" value="Pept_C1"/>
    <property type="match status" value="1"/>
</dbReference>
<proteinExistence type="inferred from homology"/>
<keyword evidence="11" id="KW-1185">Reference proteome</keyword>
<dbReference type="SUPFAM" id="SSF54001">
    <property type="entry name" value="Cysteine proteinases"/>
    <property type="match status" value="1"/>
</dbReference>
<feature type="domain" description="Peptidase C1A papain C-terminal" evidence="8">
    <location>
        <begin position="114"/>
        <end position="328"/>
    </location>
</feature>
<dbReference type="PRINTS" id="PR00705">
    <property type="entry name" value="PAPAIN"/>
</dbReference>
<evidence type="ECO:0000256" key="7">
    <source>
        <dbReference type="SAM" id="SignalP"/>
    </source>
</evidence>